<proteinExistence type="predicted"/>
<keyword evidence="1" id="KW-1133">Transmembrane helix</keyword>
<protein>
    <submittedName>
        <fullName evidence="2">Uncharacterized protein</fullName>
    </submittedName>
</protein>
<dbReference type="Proteomes" id="UP001597544">
    <property type="component" value="Unassembled WGS sequence"/>
</dbReference>
<keyword evidence="3" id="KW-1185">Reference proteome</keyword>
<feature type="transmembrane region" description="Helical" evidence="1">
    <location>
        <begin position="121"/>
        <end position="144"/>
    </location>
</feature>
<reference evidence="3" key="1">
    <citation type="journal article" date="2019" name="Int. J. Syst. Evol. Microbiol.">
        <title>The Global Catalogue of Microorganisms (GCM) 10K type strain sequencing project: providing services to taxonomists for standard genome sequencing and annotation.</title>
        <authorList>
            <consortium name="The Broad Institute Genomics Platform"/>
            <consortium name="The Broad Institute Genome Sequencing Center for Infectious Disease"/>
            <person name="Wu L."/>
            <person name="Ma J."/>
        </authorList>
    </citation>
    <scope>NUCLEOTIDE SEQUENCE [LARGE SCALE GENOMIC DNA]</scope>
    <source>
        <strain evidence="3">KCTC 42498</strain>
    </source>
</reference>
<dbReference type="EMBL" id="JBHULU010000002">
    <property type="protein sequence ID" value="MFD2512473.1"/>
    <property type="molecule type" value="Genomic_DNA"/>
</dbReference>
<dbReference type="RefSeq" id="WP_377502592.1">
    <property type="nucleotide sequence ID" value="NZ_JBHULU010000002.1"/>
</dbReference>
<comment type="caution">
    <text evidence="2">The sequence shown here is derived from an EMBL/GenBank/DDBJ whole genome shotgun (WGS) entry which is preliminary data.</text>
</comment>
<gene>
    <name evidence="2" type="ORF">ACFSRY_01230</name>
</gene>
<keyword evidence="1" id="KW-0472">Membrane</keyword>
<sequence length="154" mass="17605">MEKQHAAGIQDILRVSSLVLVVGFLLNLIWENAQAPLYEGYKGFYGHFWLCFVAAVVDALVILLLYLLFLVYSQHLYWPLAAGFWQRLLLVIAGVLLAVWFEKWALNVEQWGYAEAMPIIPILDIGLLPVLQLMFLPFATFWVSMHVARANLAR</sequence>
<organism evidence="2 3">
    <name type="scientific">Pontibacter locisalis</name>
    <dbReference type="NCBI Taxonomy" id="1719035"/>
    <lineage>
        <taxon>Bacteria</taxon>
        <taxon>Pseudomonadati</taxon>
        <taxon>Bacteroidota</taxon>
        <taxon>Cytophagia</taxon>
        <taxon>Cytophagales</taxon>
        <taxon>Hymenobacteraceae</taxon>
        <taxon>Pontibacter</taxon>
    </lineage>
</organism>
<name>A0ABW5IGF6_9BACT</name>
<evidence type="ECO:0000313" key="3">
    <source>
        <dbReference type="Proteomes" id="UP001597544"/>
    </source>
</evidence>
<evidence type="ECO:0000313" key="2">
    <source>
        <dbReference type="EMBL" id="MFD2512473.1"/>
    </source>
</evidence>
<feature type="transmembrane region" description="Helical" evidence="1">
    <location>
        <begin position="12"/>
        <end position="30"/>
    </location>
</feature>
<accession>A0ABW5IGF6</accession>
<feature type="transmembrane region" description="Helical" evidence="1">
    <location>
        <begin position="84"/>
        <end position="101"/>
    </location>
</feature>
<evidence type="ECO:0000256" key="1">
    <source>
        <dbReference type="SAM" id="Phobius"/>
    </source>
</evidence>
<feature type="transmembrane region" description="Helical" evidence="1">
    <location>
        <begin position="46"/>
        <end position="72"/>
    </location>
</feature>
<keyword evidence="1" id="KW-0812">Transmembrane</keyword>